<dbReference type="InterPro" id="IPR011006">
    <property type="entry name" value="CheY-like_superfamily"/>
</dbReference>
<dbReference type="EMBL" id="LT546645">
    <property type="protein sequence ID" value="SAI67953.1"/>
    <property type="molecule type" value="Genomic_DNA"/>
</dbReference>
<dbReference type="PIRSF" id="PIRSF036382">
    <property type="entry name" value="RR_antiterm"/>
    <property type="match status" value="1"/>
</dbReference>
<dbReference type="Proteomes" id="UP000076825">
    <property type="component" value="Chromosome 1"/>
</dbReference>
<evidence type="ECO:0000313" key="2">
    <source>
        <dbReference type="EMBL" id="SAI67953.1"/>
    </source>
</evidence>
<gene>
    <name evidence="2" type="primary">amiR</name>
    <name evidence="2" type="ORF">SAMEA3906487_01009</name>
</gene>
<evidence type="ECO:0000259" key="1">
    <source>
        <dbReference type="PROSITE" id="PS50921"/>
    </source>
</evidence>
<dbReference type="Pfam" id="PF21332">
    <property type="entry name" value="AmiR_N"/>
    <property type="match status" value="1"/>
</dbReference>
<accession>A0A157MF87</accession>
<reference evidence="2 3" key="1">
    <citation type="submission" date="2016-04" db="EMBL/GenBank/DDBJ databases">
        <authorList>
            <consortium name="Pathogen Informatics"/>
        </authorList>
    </citation>
    <scope>NUCLEOTIDE SEQUENCE [LARGE SCALE GENOMIC DNA]</scope>
    <source>
        <strain evidence="2 3">H044680328</strain>
    </source>
</reference>
<dbReference type="InterPro" id="IPR036388">
    <property type="entry name" value="WH-like_DNA-bd_sf"/>
</dbReference>
<dbReference type="KEGG" id="btrm:SAMEA390648701009"/>
<dbReference type="Gene3D" id="1.10.10.10">
    <property type="entry name" value="Winged helix-like DNA-binding domain superfamily/Winged helix DNA-binding domain"/>
    <property type="match status" value="1"/>
</dbReference>
<evidence type="ECO:0000313" key="3">
    <source>
        <dbReference type="Proteomes" id="UP000076825"/>
    </source>
</evidence>
<dbReference type="OrthoDB" id="8720242at2"/>
<dbReference type="Pfam" id="PF03861">
    <property type="entry name" value="ANTAR"/>
    <property type="match status" value="1"/>
</dbReference>
<organism evidence="2 3">
    <name type="scientific">Bordetella trematum</name>
    <dbReference type="NCBI Taxonomy" id="123899"/>
    <lineage>
        <taxon>Bacteria</taxon>
        <taxon>Pseudomonadati</taxon>
        <taxon>Pseudomonadota</taxon>
        <taxon>Betaproteobacteria</taxon>
        <taxon>Burkholderiales</taxon>
        <taxon>Alcaligenaceae</taxon>
        <taxon>Bordetella</taxon>
    </lineage>
</organism>
<dbReference type="SMART" id="SM01012">
    <property type="entry name" value="ANTAR"/>
    <property type="match status" value="1"/>
</dbReference>
<dbReference type="PATRIC" id="fig|123899.6.peg.988"/>
<keyword evidence="3" id="KW-1185">Reference proteome</keyword>
<feature type="domain" description="ANTAR" evidence="1">
    <location>
        <begin position="138"/>
        <end position="199"/>
    </location>
</feature>
<dbReference type="STRING" id="123899.SAMEA3906487_01009"/>
<dbReference type="Gene3D" id="3.40.50.2300">
    <property type="match status" value="1"/>
</dbReference>
<proteinExistence type="predicted"/>
<sequence length="203" mass="22476">MTAPGQRRPARSTTALRELNSLRVLLLHPQDAESRLLMSHLRRIGCAPTQQWPLPARLDTEADVVVLPIEEDQRDAILRLADSLTELSPPLIGIVEYENPATLQLVLQSGCTGVIERPVRPFGLLTQLLLTRTAWRQQAASLAQVRKLEGRYAAVSKVATAKALLIAREGITEHEAHRQIQGRAMTTRSSLEDTAQTIINELS</sequence>
<dbReference type="InterPro" id="IPR049021">
    <property type="entry name" value="AmiR_N"/>
</dbReference>
<dbReference type="GO" id="GO:0003723">
    <property type="term" value="F:RNA binding"/>
    <property type="evidence" value="ECO:0007669"/>
    <property type="project" value="InterPro"/>
</dbReference>
<protein>
    <submittedName>
        <fullName evidence="2">Aliphatic amidase regulator</fullName>
    </submittedName>
</protein>
<name>A0A157MF87_9BORD</name>
<dbReference type="PROSITE" id="PS50921">
    <property type="entry name" value="ANTAR"/>
    <property type="match status" value="1"/>
</dbReference>
<dbReference type="GeneID" id="56587586"/>
<dbReference type="AlphaFoldDB" id="A0A157MF87"/>
<dbReference type="InterPro" id="IPR008327">
    <property type="entry name" value="Sig_transdc_resp-reg_antiterm"/>
</dbReference>
<dbReference type="InterPro" id="IPR005561">
    <property type="entry name" value="ANTAR"/>
</dbReference>
<dbReference type="RefSeq" id="WP_082832943.1">
    <property type="nucleotide sequence ID" value="NZ_CP016340.1"/>
</dbReference>
<dbReference type="SUPFAM" id="SSF52172">
    <property type="entry name" value="CheY-like"/>
    <property type="match status" value="1"/>
</dbReference>